<dbReference type="CDD" id="cd00093">
    <property type="entry name" value="HTH_XRE"/>
    <property type="match status" value="1"/>
</dbReference>
<comment type="caution">
    <text evidence="2">The sequence shown here is derived from an EMBL/GenBank/DDBJ whole genome shotgun (WGS) entry which is preliminary data.</text>
</comment>
<organism evidence="2 3">
    <name type="scientific">Megasphaera hominis</name>
    <dbReference type="NCBI Taxonomy" id="159836"/>
    <lineage>
        <taxon>Bacteria</taxon>
        <taxon>Bacillati</taxon>
        <taxon>Bacillota</taxon>
        <taxon>Negativicutes</taxon>
        <taxon>Veillonellales</taxon>
        <taxon>Veillonellaceae</taxon>
        <taxon>Megasphaera</taxon>
    </lineage>
</organism>
<evidence type="ECO:0000313" key="2">
    <source>
        <dbReference type="EMBL" id="MBC3537839.1"/>
    </source>
</evidence>
<protein>
    <submittedName>
        <fullName evidence="2">Helix-turn-helix transcriptional regulator</fullName>
    </submittedName>
</protein>
<evidence type="ECO:0000313" key="3">
    <source>
        <dbReference type="Proteomes" id="UP000606870"/>
    </source>
</evidence>
<reference evidence="2 3" key="1">
    <citation type="submission" date="2020-08" db="EMBL/GenBank/DDBJ databases">
        <authorList>
            <person name="Liu C."/>
            <person name="Sun Q."/>
        </authorList>
    </citation>
    <scope>NUCLEOTIDE SEQUENCE [LARGE SCALE GENOMIC DNA]</scope>
    <source>
        <strain evidence="2 3">NSJ-59</strain>
    </source>
</reference>
<dbReference type="InterPro" id="IPR010982">
    <property type="entry name" value="Lambda_DNA-bd_dom_sf"/>
</dbReference>
<dbReference type="SUPFAM" id="SSF47413">
    <property type="entry name" value="lambda repressor-like DNA-binding domains"/>
    <property type="match status" value="1"/>
</dbReference>
<dbReference type="Pfam" id="PF01381">
    <property type="entry name" value="HTH_3"/>
    <property type="match status" value="1"/>
</dbReference>
<dbReference type="RefSeq" id="WP_186504411.1">
    <property type="nucleotide sequence ID" value="NZ_JACOGK010000044.1"/>
</dbReference>
<gene>
    <name evidence="2" type="ORF">H8J70_11370</name>
</gene>
<proteinExistence type="predicted"/>
<feature type="domain" description="HTH cro/C1-type" evidence="1">
    <location>
        <begin position="14"/>
        <end position="68"/>
    </location>
</feature>
<keyword evidence="3" id="KW-1185">Reference proteome</keyword>
<name>A0ABR6VKM1_9FIRM</name>
<dbReference type="PROSITE" id="PS50943">
    <property type="entry name" value="HTH_CROC1"/>
    <property type="match status" value="1"/>
</dbReference>
<evidence type="ECO:0000259" key="1">
    <source>
        <dbReference type="PROSITE" id="PS50943"/>
    </source>
</evidence>
<dbReference type="Gene3D" id="1.10.260.40">
    <property type="entry name" value="lambda repressor-like DNA-binding domains"/>
    <property type="match status" value="1"/>
</dbReference>
<dbReference type="EMBL" id="JACOGK010000044">
    <property type="protein sequence ID" value="MBC3537839.1"/>
    <property type="molecule type" value="Genomic_DNA"/>
</dbReference>
<sequence>MKNDIKKQHFSHHLQQLLQDHGLTKKQFCQELKVKPSTLKAWLAEEKCPRADRVKDVAAYFQITPEELLGETGEPAVKAVAEVYQPEKDLVALLRLLMELPPEQLRSVAAFAEFIHTRPADKA</sequence>
<dbReference type="Proteomes" id="UP000606870">
    <property type="component" value="Unassembled WGS sequence"/>
</dbReference>
<dbReference type="SMART" id="SM00530">
    <property type="entry name" value="HTH_XRE"/>
    <property type="match status" value="1"/>
</dbReference>
<dbReference type="InterPro" id="IPR001387">
    <property type="entry name" value="Cro/C1-type_HTH"/>
</dbReference>
<accession>A0ABR6VKM1</accession>